<evidence type="ECO:0000313" key="1">
    <source>
        <dbReference type="EMBL" id="SVE44108.1"/>
    </source>
</evidence>
<sequence>MSNFALRPINIEIRKKLLQKQRAFARYSTDITAEGIATDPVNDEEMVQFFNRTTWAHLISLSVIKSTDGISRLAIIGGGELEQDPGSKDVANQPLMRSSFEDIYRPFRDDKSPTLLKPISGIKSVSTRYEGNLK</sequence>
<dbReference type="EMBL" id="UINC01217493">
    <property type="protein sequence ID" value="SVE44108.1"/>
    <property type="molecule type" value="Genomic_DNA"/>
</dbReference>
<proteinExistence type="predicted"/>
<name>A0A383DJT3_9ZZZZ</name>
<organism evidence="1">
    <name type="scientific">marine metagenome</name>
    <dbReference type="NCBI Taxonomy" id="408172"/>
    <lineage>
        <taxon>unclassified sequences</taxon>
        <taxon>metagenomes</taxon>
        <taxon>ecological metagenomes</taxon>
    </lineage>
</organism>
<protein>
    <submittedName>
        <fullName evidence="1">Uncharacterized protein</fullName>
    </submittedName>
</protein>
<feature type="non-terminal residue" evidence="1">
    <location>
        <position position="134"/>
    </location>
</feature>
<dbReference type="AlphaFoldDB" id="A0A383DJT3"/>
<gene>
    <name evidence="1" type="ORF">METZ01_LOCUS496962</name>
</gene>
<accession>A0A383DJT3</accession>
<reference evidence="1" key="1">
    <citation type="submission" date="2018-05" db="EMBL/GenBank/DDBJ databases">
        <authorList>
            <person name="Lanie J.A."/>
            <person name="Ng W.-L."/>
            <person name="Kazmierczak K.M."/>
            <person name="Andrzejewski T.M."/>
            <person name="Davidsen T.M."/>
            <person name="Wayne K.J."/>
            <person name="Tettelin H."/>
            <person name="Glass J.I."/>
            <person name="Rusch D."/>
            <person name="Podicherti R."/>
            <person name="Tsui H.-C.T."/>
            <person name="Winkler M.E."/>
        </authorList>
    </citation>
    <scope>NUCLEOTIDE SEQUENCE</scope>
</reference>